<keyword evidence="2" id="KW-1185">Reference proteome</keyword>
<gene>
    <name evidence="1" type="ORF">EYF80_009353</name>
</gene>
<accession>A0A4Z2IQT7</accession>
<dbReference type="EMBL" id="SRLO01000055">
    <property type="protein sequence ID" value="TNN80329.1"/>
    <property type="molecule type" value="Genomic_DNA"/>
</dbReference>
<proteinExistence type="predicted"/>
<protein>
    <submittedName>
        <fullName evidence="1">Uncharacterized protein</fullName>
    </submittedName>
</protein>
<name>A0A4Z2IQT7_9TELE</name>
<reference evidence="1 2" key="1">
    <citation type="submission" date="2019-03" db="EMBL/GenBank/DDBJ databases">
        <title>First draft genome of Liparis tanakae, snailfish: a comprehensive survey of snailfish specific genes.</title>
        <authorList>
            <person name="Kim W."/>
            <person name="Song I."/>
            <person name="Jeong J.-H."/>
            <person name="Kim D."/>
            <person name="Kim S."/>
            <person name="Ryu S."/>
            <person name="Song J.Y."/>
            <person name="Lee S.K."/>
        </authorList>
    </citation>
    <scope>NUCLEOTIDE SEQUENCE [LARGE SCALE GENOMIC DNA]</scope>
    <source>
        <tissue evidence="1">Muscle</tissue>
    </source>
</reference>
<dbReference type="Proteomes" id="UP000314294">
    <property type="component" value="Unassembled WGS sequence"/>
</dbReference>
<sequence>MAICASATAIGGLWGKNSTIRKRLHLPQNKDSGRASKCFTFYFLCCAVSPGRNPMKGPQPRDMLV</sequence>
<dbReference type="AlphaFoldDB" id="A0A4Z2IQT7"/>
<evidence type="ECO:0000313" key="1">
    <source>
        <dbReference type="EMBL" id="TNN80329.1"/>
    </source>
</evidence>
<organism evidence="1 2">
    <name type="scientific">Liparis tanakae</name>
    <name type="common">Tanaka's snailfish</name>
    <dbReference type="NCBI Taxonomy" id="230148"/>
    <lineage>
        <taxon>Eukaryota</taxon>
        <taxon>Metazoa</taxon>
        <taxon>Chordata</taxon>
        <taxon>Craniata</taxon>
        <taxon>Vertebrata</taxon>
        <taxon>Euteleostomi</taxon>
        <taxon>Actinopterygii</taxon>
        <taxon>Neopterygii</taxon>
        <taxon>Teleostei</taxon>
        <taxon>Neoteleostei</taxon>
        <taxon>Acanthomorphata</taxon>
        <taxon>Eupercaria</taxon>
        <taxon>Perciformes</taxon>
        <taxon>Cottioidei</taxon>
        <taxon>Cottales</taxon>
        <taxon>Liparidae</taxon>
        <taxon>Liparis</taxon>
    </lineage>
</organism>
<evidence type="ECO:0000313" key="2">
    <source>
        <dbReference type="Proteomes" id="UP000314294"/>
    </source>
</evidence>
<comment type="caution">
    <text evidence="1">The sequence shown here is derived from an EMBL/GenBank/DDBJ whole genome shotgun (WGS) entry which is preliminary data.</text>
</comment>